<dbReference type="RefSeq" id="WP_069700082.1">
    <property type="nucleotide sequence ID" value="NZ_JAGGMA010000074.1"/>
</dbReference>
<evidence type="ECO:0000259" key="1">
    <source>
        <dbReference type="Pfam" id="PF01548"/>
    </source>
</evidence>
<evidence type="ECO:0000313" key="4">
    <source>
        <dbReference type="Proteomes" id="UP000095256"/>
    </source>
</evidence>
<dbReference type="PANTHER" id="PTHR33055:SF15">
    <property type="entry name" value="TRANSPOSASE-RELATED"/>
    <property type="match status" value="1"/>
</dbReference>
<dbReference type="GO" id="GO:0006313">
    <property type="term" value="P:DNA transposition"/>
    <property type="evidence" value="ECO:0007669"/>
    <property type="project" value="InterPro"/>
</dbReference>
<name>A0A1E5KST8_9ENTE</name>
<dbReference type="PANTHER" id="PTHR33055">
    <property type="entry name" value="TRANSPOSASE FOR INSERTION SEQUENCE ELEMENT IS1111A"/>
    <property type="match status" value="1"/>
</dbReference>
<dbReference type="Proteomes" id="UP000095256">
    <property type="component" value="Unassembled WGS sequence"/>
</dbReference>
<dbReference type="GO" id="GO:0004803">
    <property type="term" value="F:transposase activity"/>
    <property type="evidence" value="ECO:0007669"/>
    <property type="project" value="InterPro"/>
</dbReference>
<organism evidence="3 4">
    <name type="scientific">Enterococcus rivorum</name>
    <dbReference type="NCBI Taxonomy" id="762845"/>
    <lineage>
        <taxon>Bacteria</taxon>
        <taxon>Bacillati</taxon>
        <taxon>Bacillota</taxon>
        <taxon>Bacilli</taxon>
        <taxon>Lactobacillales</taxon>
        <taxon>Enterococcaceae</taxon>
        <taxon>Enterococcus</taxon>
    </lineage>
</organism>
<keyword evidence="4" id="KW-1185">Reference proteome</keyword>
<dbReference type="AlphaFoldDB" id="A0A1E5KST8"/>
<dbReference type="Pfam" id="PF02371">
    <property type="entry name" value="Transposase_20"/>
    <property type="match status" value="1"/>
</dbReference>
<dbReference type="STRING" id="762845.BCR26_17840"/>
<feature type="domain" description="Transposase IS116/IS110/IS902 C-terminal" evidence="2">
    <location>
        <begin position="256"/>
        <end position="339"/>
    </location>
</feature>
<gene>
    <name evidence="3" type="ORF">BCR26_17840</name>
</gene>
<dbReference type="OrthoDB" id="9815354at2"/>
<feature type="domain" description="Transposase IS110-like N-terminal" evidence="1">
    <location>
        <begin position="10"/>
        <end position="157"/>
    </location>
</feature>
<evidence type="ECO:0000313" key="3">
    <source>
        <dbReference type="EMBL" id="OEH80944.1"/>
    </source>
</evidence>
<dbReference type="EMBL" id="MIEK01000072">
    <property type="protein sequence ID" value="OEH80944.1"/>
    <property type="molecule type" value="Genomic_DNA"/>
</dbReference>
<proteinExistence type="predicted"/>
<evidence type="ECO:0000259" key="2">
    <source>
        <dbReference type="Pfam" id="PF02371"/>
    </source>
</evidence>
<dbReference type="GO" id="GO:0003677">
    <property type="term" value="F:DNA binding"/>
    <property type="evidence" value="ECO:0007669"/>
    <property type="project" value="InterPro"/>
</dbReference>
<dbReference type="InterPro" id="IPR047650">
    <property type="entry name" value="Transpos_IS110"/>
</dbReference>
<accession>A0A1E5KST8</accession>
<sequence length="394" mass="45030">MEDVFRSCCAGLDIHQKVIVACIIRSAEGNKCPEKFFGSFDTTTRGLFDLSDWLASYEVTHISMESTGVYWKCVWRILQNHFELQLANPRHIKNIPGKKTDMKDAEWIARLTRLGVVPTSFVPPEPIQELRDLTRYRKHLVEDLNREKNRGHMVLQNAGIKLTSVIKDIYGKSGRALLYVLIENKPMTETLILECVYTTLRRKVPQLLESLEGFMTPHYRKMLSLHLTQIECLEKQLVEVEETINDYLVPYEEYVERLEEIPGINRRTAAVVLAEVGIDMSVFPSAGHLASWAGASPGNNQSAGKTRSKRVRKGNSYLKKVLAQGALAVSQGKPNRIQAFFFRIRRNASHKKSVVATVHLLLRIIYRMFSDQSRYNELGGSYLQNRKNTLTRSC</sequence>
<dbReference type="InterPro" id="IPR003346">
    <property type="entry name" value="Transposase_20"/>
</dbReference>
<reference evidence="3 4" key="1">
    <citation type="submission" date="2016-09" db="EMBL/GenBank/DDBJ databases">
        <authorList>
            <person name="Capua I."/>
            <person name="De Benedictis P."/>
            <person name="Joannis T."/>
            <person name="Lombin L.H."/>
            <person name="Cattoli G."/>
        </authorList>
    </citation>
    <scope>NUCLEOTIDE SEQUENCE [LARGE SCALE GENOMIC DNA]</scope>
    <source>
        <strain evidence="3 4">LMG 25899</strain>
    </source>
</reference>
<protein>
    <submittedName>
        <fullName evidence="3">IS110 family transposase</fullName>
    </submittedName>
</protein>
<dbReference type="NCBIfam" id="NF033542">
    <property type="entry name" value="transpos_IS110"/>
    <property type="match status" value="1"/>
</dbReference>
<comment type="caution">
    <text evidence="3">The sequence shown here is derived from an EMBL/GenBank/DDBJ whole genome shotgun (WGS) entry which is preliminary data.</text>
</comment>
<dbReference type="Pfam" id="PF01548">
    <property type="entry name" value="DEDD_Tnp_IS110"/>
    <property type="match status" value="1"/>
</dbReference>
<dbReference type="InterPro" id="IPR002525">
    <property type="entry name" value="Transp_IS110-like_N"/>
</dbReference>